<sequence>MNYGLIQCKYDASHFIKQSRSHIHYWKAHNQVFKADQRKELDKKFQAVEEELKLRKQLEAQRQNIQKPIFIQQSANEICRASRRNIRRQRLAMEPGKSVAATINVDSSDSDVNDPIIDDNSDDDLSEDENDDVSAEIEYFQPEDTEVVYGKFVLVTVHGGSRKKTIYRNIAIVQDVKENEGGVNEIELL</sequence>
<gene>
    <name evidence="2" type="ORF">RN001_009384</name>
</gene>
<protein>
    <submittedName>
        <fullName evidence="2">Uncharacterized protein</fullName>
    </submittedName>
</protein>
<comment type="caution">
    <text evidence="2">The sequence shown here is derived from an EMBL/GenBank/DDBJ whole genome shotgun (WGS) entry which is preliminary data.</text>
</comment>
<dbReference type="AlphaFoldDB" id="A0AAN7P6L1"/>
<accession>A0AAN7P6L1</accession>
<dbReference type="Proteomes" id="UP001353858">
    <property type="component" value="Unassembled WGS sequence"/>
</dbReference>
<keyword evidence="3" id="KW-1185">Reference proteome</keyword>
<proteinExistence type="predicted"/>
<evidence type="ECO:0000313" key="3">
    <source>
        <dbReference type="Proteomes" id="UP001353858"/>
    </source>
</evidence>
<organism evidence="2 3">
    <name type="scientific">Aquatica leii</name>
    <dbReference type="NCBI Taxonomy" id="1421715"/>
    <lineage>
        <taxon>Eukaryota</taxon>
        <taxon>Metazoa</taxon>
        <taxon>Ecdysozoa</taxon>
        <taxon>Arthropoda</taxon>
        <taxon>Hexapoda</taxon>
        <taxon>Insecta</taxon>
        <taxon>Pterygota</taxon>
        <taxon>Neoptera</taxon>
        <taxon>Endopterygota</taxon>
        <taxon>Coleoptera</taxon>
        <taxon>Polyphaga</taxon>
        <taxon>Elateriformia</taxon>
        <taxon>Elateroidea</taxon>
        <taxon>Lampyridae</taxon>
        <taxon>Luciolinae</taxon>
        <taxon>Aquatica</taxon>
    </lineage>
</organism>
<feature type="region of interest" description="Disordered" evidence="1">
    <location>
        <begin position="104"/>
        <end position="132"/>
    </location>
</feature>
<evidence type="ECO:0000256" key="1">
    <source>
        <dbReference type="SAM" id="MobiDB-lite"/>
    </source>
</evidence>
<evidence type="ECO:0000313" key="2">
    <source>
        <dbReference type="EMBL" id="KAK4876878.1"/>
    </source>
</evidence>
<feature type="compositionally biased region" description="Acidic residues" evidence="1">
    <location>
        <begin position="108"/>
        <end position="132"/>
    </location>
</feature>
<dbReference type="EMBL" id="JARPUR010000004">
    <property type="protein sequence ID" value="KAK4876878.1"/>
    <property type="molecule type" value="Genomic_DNA"/>
</dbReference>
<reference evidence="3" key="1">
    <citation type="submission" date="2023-01" db="EMBL/GenBank/DDBJ databases">
        <title>Key to firefly adult light organ development and bioluminescence: homeobox transcription factors regulate luciferase expression and transportation to peroxisome.</title>
        <authorList>
            <person name="Fu X."/>
        </authorList>
    </citation>
    <scope>NUCLEOTIDE SEQUENCE [LARGE SCALE GENOMIC DNA]</scope>
</reference>
<name>A0AAN7P6L1_9COLE</name>